<organism evidence="1 2">
    <name type="scientific">Candidatus Woesebacteria bacterium GW2011_GWD1_38_10</name>
    <dbReference type="NCBI Taxonomy" id="1618592"/>
    <lineage>
        <taxon>Bacteria</taxon>
        <taxon>Candidatus Woeseibacteriota</taxon>
    </lineage>
</organism>
<protein>
    <submittedName>
        <fullName evidence="1">Uncharacterized protein</fullName>
    </submittedName>
</protein>
<gene>
    <name evidence="1" type="ORF">US67_C0030G0005</name>
</gene>
<evidence type="ECO:0000313" key="1">
    <source>
        <dbReference type="EMBL" id="KKQ48497.1"/>
    </source>
</evidence>
<reference evidence="1 2" key="1">
    <citation type="journal article" date="2015" name="Nature">
        <title>rRNA introns, odd ribosomes, and small enigmatic genomes across a large radiation of phyla.</title>
        <authorList>
            <person name="Brown C.T."/>
            <person name="Hug L.A."/>
            <person name="Thomas B.C."/>
            <person name="Sharon I."/>
            <person name="Castelle C.J."/>
            <person name="Singh A."/>
            <person name="Wilkins M.J."/>
            <person name="Williams K.H."/>
            <person name="Banfield J.F."/>
        </authorList>
    </citation>
    <scope>NUCLEOTIDE SEQUENCE [LARGE SCALE GENOMIC DNA]</scope>
</reference>
<comment type="caution">
    <text evidence="1">The sequence shown here is derived from an EMBL/GenBank/DDBJ whole genome shotgun (WGS) entry which is preliminary data.</text>
</comment>
<evidence type="ECO:0000313" key="2">
    <source>
        <dbReference type="Proteomes" id="UP000034366"/>
    </source>
</evidence>
<accession>A0A0G0I1N4</accession>
<proteinExistence type="predicted"/>
<dbReference type="EMBL" id="LBTW01000030">
    <property type="protein sequence ID" value="KKQ48497.1"/>
    <property type="molecule type" value="Genomic_DNA"/>
</dbReference>
<dbReference type="Proteomes" id="UP000034366">
    <property type="component" value="Unassembled WGS sequence"/>
</dbReference>
<sequence>MTSRRYPIGDEEKFNRFIVEEYLKCGSVDEAYRKNNHDLPVSYANFQRILDRFGVVKAVGPNNKFSEAVDFLAHMVKDNIAFEKLYKKLPPSYRTSAVTLYRVLAYVKEGITRRIGCALIITPFNDLRKVLIAKDISTPNIEFGKYYGSYTIPMGYAKKGSSRSENVRRILQQEVFTNLVVDKKLPEFFLKDEMCPFMYLDVADVRVSVYSLQLPPEFSSTDKFSSYKLRDYEFVDSESLLSGKYNEDLLRAGVKESVKGYIRHLDLLKRKLSVNPLQEKSILNKELATVTIDVET</sequence>
<dbReference type="AlphaFoldDB" id="A0A0G0I1N4"/>
<name>A0A0G0I1N4_9BACT</name>